<evidence type="ECO:0008006" key="3">
    <source>
        <dbReference type="Google" id="ProtNLM"/>
    </source>
</evidence>
<dbReference type="RefSeq" id="WP_379778695.1">
    <property type="nucleotide sequence ID" value="NZ_JBHSWW010000012.1"/>
</dbReference>
<accession>A0ABD5S730</accession>
<evidence type="ECO:0000313" key="2">
    <source>
        <dbReference type="Proteomes" id="UP001596442"/>
    </source>
</evidence>
<proteinExistence type="predicted"/>
<organism evidence="1 2">
    <name type="scientific">Halorubrum tibetense</name>
    <dbReference type="NCBI Taxonomy" id="175631"/>
    <lineage>
        <taxon>Archaea</taxon>
        <taxon>Methanobacteriati</taxon>
        <taxon>Methanobacteriota</taxon>
        <taxon>Stenosarchaea group</taxon>
        <taxon>Halobacteria</taxon>
        <taxon>Halobacteriales</taxon>
        <taxon>Haloferacaceae</taxon>
        <taxon>Halorubrum</taxon>
    </lineage>
</organism>
<gene>
    <name evidence="1" type="ORF">ACFQEU_01985</name>
</gene>
<keyword evidence="2" id="KW-1185">Reference proteome</keyword>
<dbReference type="EMBL" id="JBHSWW010000012">
    <property type="protein sequence ID" value="MFC6752244.1"/>
    <property type="molecule type" value="Genomic_DNA"/>
</dbReference>
<evidence type="ECO:0000313" key="1">
    <source>
        <dbReference type="EMBL" id="MFC6752244.1"/>
    </source>
</evidence>
<feature type="non-terminal residue" evidence="1">
    <location>
        <position position="534"/>
    </location>
</feature>
<protein>
    <recommendedName>
        <fullName evidence="3">DUF2126 domain-containing protein</fullName>
    </recommendedName>
</protein>
<sequence>MTVQDGDADERVRFTVDGETLLVHDALENEQLVLDLDSEPDPQPALIDLFPLPVDRAVSFEAESVSIPMYSSVSARDAAGEFVSSLVEDCTLQRGSYCFDVTGVTKALVRVEDVAVDVTGMVGDGPVELRFDEPTTVTVGGRSLHTRPEATITVPDDPEALMTAVSMLGSSIAEWSPERSWPTLRGYPPRIERGETLDVPSRLPTPDTGIEIAVPATFADVYRVAPLAYYLGADVVPGGPEIRLDTGYVERLPADGPALEDRVSELLRVTLFLDSLARTEGYVPSDRYEYEAVGPELPFYPPTLAEYSMSERLMEYLEVDVSTIKPYLPAWPTEAVLRPGPAGMELLGHLAHVLAPIRVRGSAFDETQGSESSPAGQSRFRPLALATSPYLHVDEVPSPDAEPLPAGTAVLSRASYENYLSRPRPAEGEVHVAFVVDAAERAAAIRRAMSGPALPDGVGSVEIHHRPTAEDLAAIVADPDVDLLYCALPTDEDRVACPGGVVDFGDAEWGPIAAVCEGSMTVTPAASAVESGAV</sequence>
<dbReference type="Proteomes" id="UP001596442">
    <property type="component" value="Unassembled WGS sequence"/>
</dbReference>
<comment type="caution">
    <text evidence="1">The sequence shown here is derived from an EMBL/GenBank/DDBJ whole genome shotgun (WGS) entry which is preliminary data.</text>
</comment>
<dbReference type="AlphaFoldDB" id="A0ABD5S730"/>
<reference evidence="1 2" key="1">
    <citation type="journal article" date="2019" name="Int. J. Syst. Evol. Microbiol.">
        <title>The Global Catalogue of Microorganisms (GCM) 10K type strain sequencing project: providing services to taxonomists for standard genome sequencing and annotation.</title>
        <authorList>
            <consortium name="The Broad Institute Genomics Platform"/>
            <consortium name="The Broad Institute Genome Sequencing Center for Infectious Disease"/>
            <person name="Wu L."/>
            <person name="Ma J."/>
        </authorList>
    </citation>
    <scope>NUCLEOTIDE SEQUENCE [LARGE SCALE GENOMIC DNA]</scope>
    <source>
        <strain evidence="1 2">CGMCC 1.3239</strain>
    </source>
</reference>
<name>A0ABD5S730_9EURY</name>